<dbReference type="InterPro" id="IPR050540">
    <property type="entry name" value="F-actin_Monoox_Mical"/>
</dbReference>
<gene>
    <name evidence="6" type="ORF">CHS0354_024661</name>
</gene>
<dbReference type="AlphaFoldDB" id="A0AAE0SVK4"/>
<dbReference type="SUPFAM" id="SSF47576">
    <property type="entry name" value="Calponin-homology domain, CH-domain"/>
    <property type="match status" value="1"/>
</dbReference>
<proteinExistence type="inferred from homology"/>
<feature type="compositionally biased region" description="Polar residues" evidence="4">
    <location>
        <begin position="150"/>
        <end position="164"/>
    </location>
</feature>
<dbReference type="InterPro" id="IPR036872">
    <property type="entry name" value="CH_dom_sf"/>
</dbReference>
<feature type="coiled-coil region" evidence="3">
    <location>
        <begin position="499"/>
        <end position="777"/>
    </location>
</feature>
<organism evidence="6 7">
    <name type="scientific">Potamilus streckersoni</name>
    <dbReference type="NCBI Taxonomy" id="2493646"/>
    <lineage>
        <taxon>Eukaryota</taxon>
        <taxon>Metazoa</taxon>
        <taxon>Spiralia</taxon>
        <taxon>Lophotrochozoa</taxon>
        <taxon>Mollusca</taxon>
        <taxon>Bivalvia</taxon>
        <taxon>Autobranchia</taxon>
        <taxon>Heteroconchia</taxon>
        <taxon>Palaeoheterodonta</taxon>
        <taxon>Unionida</taxon>
        <taxon>Unionoidea</taxon>
        <taxon>Unionidae</taxon>
        <taxon>Ambleminae</taxon>
        <taxon>Lampsilini</taxon>
        <taxon>Potamilus</taxon>
    </lineage>
</organism>
<evidence type="ECO:0000256" key="1">
    <source>
        <dbReference type="ARBA" id="ARBA00009452"/>
    </source>
</evidence>
<evidence type="ECO:0000256" key="4">
    <source>
        <dbReference type="SAM" id="MobiDB-lite"/>
    </source>
</evidence>
<reference evidence="6" key="1">
    <citation type="journal article" date="2021" name="Genome Biol. Evol.">
        <title>A High-Quality Reference Genome for a Parasitic Bivalve with Doubly Uniparental Inheritance (Bivalvia: Unionida).</title>
        <authorList>
            <person name="Smith C.H."/>
        </authorList>
    </citation>
    <scope>NUCLEOTIDE SEQUENCE</scope>
    <source>
        <strain evidence="6">CHS0354</strain>
    </source>
</reference>
<reference evidence="6" key="3">
    <citation type="submission" date="2023-05" db="EMBL/GenBank/DDBJ databases">
        <authorList>
            <person name="Smith C.H."/>
        </authorList>
    </citation>
    <scope>NUCLEOTIDE SEQUENCE</scope>
    <source>
        <strain evidence="6">CHS0354</strain>
        <tissue evidence="6">Mantle</tissue>
    </source>
</reference>
<keyword evidence="2 3" id="KW-0175">Coiled coil</keyword>
<feature type="compositionally biased region" description="Polar residues" evidence="4">
    <location>
        <begin position="1"/>
        <end position="20"/>
    </location>
</feature>
<evidence type="ECO:0000259" key="5">
    <source>
        <dbReference type="PROSITE" id="PS50021"/>
    </source>
</evidence>
<dbReference type="Proteomes" id="UP001195483">
    <property type="component" value="Unassembled WGS sequence"/>
</dbReference>
<feature type="compositionally biased region" description="Polar residues" evidence="4">
    <location>
        <begin position="36"/>
        <end position="48"/>
    </location>
</feature>
<accession>A0AAE0SVK4</accession>
<dbReference type="PANTHER" id="PTHR23167:SF69">
    <property type="entry name" value="FI18193P1"/>
    <property type="match status" value="1"/>
</dbReference>
<dbReference type="PROSITE" id="PS50021">
    <property type="entry name" value="CH"/>
    <property type="match status" value="1"/>
</dbReference>
<sequence>MKRQKLSNPSGMAKQTTAETVSKLVPSAAMKESKADNSNQSASHQNALQGKLPMSPLSKTYLSKSHENLSSSQRKKLSTYADRPKSSLGLTHGELFPKKSSSNKENMQHPTKQGFLKAKPIKASTPIRKATSTQDIDKTGGDPMVFKVPPSQNSTMKRVSSMHNVSKDNQTRKRTSAPADVMAYNAELLAKFEEEKKILEARISEQIQIAEGRKADIEKYKYEIKRLKEQLPSDNLKDEISFLRIENKDLKEKLTELGYPVDQHITDSEKLSLLMKSYVLSNSSSNNIDMPCEVQMRTSASCDSLSTDGARGQAMCMASSLQGMKRASSVTVSEPGMCLGDVCGTPEHPSMLSEYGGNWDKGSNKSLDALSEISVACLTERILQMEETHYSTNEELQATLQELGDLQDAVNQLQEENERLADERSVLLESLCAQTEKLEHCRIQIEQLKHLLISGDLPNKSERDQHLLELLKGAQDEREEFIRKELEYANALHTAEVESRESIKTVDNLRDKIQLLEDKLSAMKLEKESLEKQVSELREQLDKEQVEVNHFKTLLENEKSKVQELEQYCKAAEKSDVEELLHNTRQEKDKLEEKLANTQEVLAHSQNEISRLRESLLSREEEIRVSKNNAKSQMSDMEYRIELAEKERYDAQKLVDHHREHIEQLEQDCDRYLEEKRELACRISELQEEVKSSAQFKQALEKELVELRGRYEEDSEEWTQFQKDLQVAVVIANNLRIETQEEMEKMKADNALFEEKCKKYESEIEKLKIELDSLKIQERASTFNAPKSSILSSAELKGKVLNTVDKELVQLREGKHNKNQPLSVKSLIRSIEEQVKSGCSSIHSSSCSGSRRNSDSAEGGLREFHEMMKSPSSPVSESQSLGSPDVPLKSVLKKPAEKPSPLQRLSLSSISYEGPTSPGLETPKSAPPLRNEPSPSLTSILSSRPPSRRSSGISIETPGDRKETVIKDPLTELAKKMKGSKRNALLKWCQQKTVSYNGVDITNFSSSWNDGLAFCALLHSYLPDKIPIAELNSDDKRRNFAVAFSAAESVGIPSFLGINDMVAMERPDWQAVFAYVASVYKHFEADNK</sequence>
<feature type="coiled-coil region" evidence="3">
    <location>
        <begin position="396"/>
        <end position="430"/>
    </location>
</feature>
<dbReference type="Gene3D" id="1.10.418.10">
    <property type="entry name" value="Calponin-like domain"/>
    <property type="match status" value="1"/>
</dbReference>
<feature type="compositionally biased region" description="Polar residues" evidence="4">
    <location>
        <begin position="57"/>
        <end position="72"/>
    </location>
</feature>
<reference evidence="6" key="2">
    <citation type="journal article" date="2021" name="Genome Biol. Evol.">
        <title>Developing a high-quality reference genome for a parasitic bivalve with doubly uniparental inheritance (Bivalvia: Unionida).</title>
        <authorList>
            <person name="Smith C.H."/>
        </authorList>
    </citation>
    <scope>NUCLEOTIDE SEQUENCE</scope>
    <source>
        <strain evidence="6">CHS0354</strain>
        <tissue evidence="6">Mantle</tissue>
    </source>
</reference>
<protein>
    <recommendedName>
        <fullName evidence="5">Calponin-homology (CH) domain-containing protein</fullName>
    </recommendedName>
</protein>
<dbReference type="CDD" id="cd21199">
    <property type="entry name" value="CH_CYTS"/>
    <property type="match status" value="1"/>
</dbReference>
<name>A0AAE0SVK4_9BIVA</name>
<evidence type="ECO:0000313" key="6">
    <source>
        <dbReference type="EMBL" id="KAK3598985.1"/>
    </source>
</evidence>
<dbReference type="InterPro" id="IPR001715">
    <property type="entry name" value="CH_dom"/>
</dbReference>
<evidence type="ECO:0000256" key="2">
    <source>
        <dbReference type="ARBA" id="ARBA00023054"/>
    </source>
</evidence>
<comment type="caution">
    <text evidence="6">The sequence shown here is derived from an EMBL/GenBank/DDBJ whole genome shotgun (WGS) entry which is preliminary data.</text>
</comment>
<dbReference type="FunFam" id="1.10.418.10:FF:000020">
    <property type="entry name" value="Cytospin-A isoform 1"/>
    <property type="match status" value="1"/>
</dbReference>
<feature type="region of interest" description="Disordered" evidence="4">
    <location>
        <begin position="868"/>
        <end position="965"/>
    </location>
</feature>
<feature type="compositionally biased region" description="Polar residues" evidence="4">
    <location>
        <begin position="99"/>
        <end position="111"/>
    </location>
</feature>
<feature type="domain" description="Calponin-homology (CH)" evidence="5">
    <location>
        <begin position="979"/>
        <end position="1084"/>
    </location>
</feature>
<feature type="coiled-coil region" evidence="3">
    <location>
        <begin position="189"/>
        <end position="253"/>
    </location>
</feature>
<dbReference type="PANTHER" id="PTHR23167">
    <property type="entry name" value="CALPONIN HOMOLOGY DOMAIN-CONTAINING PROTEIN DDB_G0272472-RELATED"/>
    <property type="match status" value="1"/>
</dbReference>
<feature type="compositionally biased region" description="Low complexity" evidence="4">
    <location>
        <begin position="933"/>
        <end position="955"/>
    </location>
</feature>
<comment type="similarity">
    <text evidence="1">Belongs to the cytospin-A family.</text>
</comment>
<feature type="region of interest" description="Disordered" evidence="4">
    <location>
        <begin position="1"/>
        <end position="176"/>
    </location>
</feature>
<dbReference type="EMBL" id="JAEAOA010001460">
    <property type="protein sequence ID" value="KAK3598985.1"/>
    <property type="molecule type" value="Genomic_DNA"/>
</dbReference>
<keyword evidence="7" id="KW-1185">Reference proteome</keyword>
<evidence type="ECO:0000313" key="7">
    <source>
        <dbReference type="Proteomes" id="UP001195483"/>
    </source>
</evidence>
<dbReference type="Pfam" id="PF00307">
    <property type="entry name" value="CH"/>
    <property type="match status" value="1"/>
</dbReference>
<dbReference type="SMART" id="SM00033">
    <property type="entry name" value="CH"/>
    <property type="match status" value="1"/>
</dbReference>
<feature type="compositionally biased region" description="Low complexity" evidence="4">
    <location>
        <begin position="870"/>
        <end position="884"/>
    </location>
</feature>
<evidence type="ECO:0000256" key="3">
    <source>
        <dbReference type="SAM" id="Coils"/>
    </source>
</evidence>